<dbReference type="EMBL" id="FTOV01000005">
    <property type="protein sequence ID" value="SIT03026.1"/>
    <property type="molecule type" value="Genomic_DNA"/>
</dbReference>
<evidence type="ECO:0000313" key="2">
    <source>
        <dbReference type="Proteomes" id="UP000185781"/>
    </source>
</evidence>
<evidence type="ECO:0000313" key="1">
    <source>
        <dbReference type="EMBL" id="SIT03026.1"/>
    </source>
</evidence>
<proteinExistence type="predicted"/>
<protein>
    <submittedName>
        <fullName evidence="1">Uncharacterized protein</fullName>
    </submittedName>
</protein>
<gene>
    <name evidence="1" type="ORF">SAMN05421785_105194</name>
</gene>
<reference evidence="1 2" key="1">
    <citation type="submission" date="2017-01" db="EMBL/GenBank/DDBJ databases">
        <authorList>
            <person name="Mah S.A."/>
            <person name="Swanson W.J."/>
            <person name="Moy G.W."/>
            <person name="Vacquier V.D."/>
        </authorList>
    </citation>
    <scope>NUCLEOTIDE SEQUENCE [LARGE SCALE GENOMIC DNA]</scope>
    <source>
        <strain evidence="1 2">DSM 18014</strain>
    </source>
</reference>
<sequence length="48" mass="5574">MMKKIEFGASAEMRTLFYLTLKLEIKKSATFINQSESETKSHNILLNH</sequence>
<dbReference type="Proteomes" id="UP000185781">
    <property type="component" value="Unassembled WGS sequence"/>
</dbReference>
<organism evidence="1 2">
    <name type="scientific">Chryseobacterium gambrini</name>
    <dbReference type="NCBI Taxonomy" id="373672"/>
    <lineage>
        <taxon>Bacteria</taxon>
        <taxon>Pseudomonadati</taxon>
        <taxon>Bacteroidota</taxon>
        <taxon>Flavobacteriia</taxon>
        <taxon>Flavobacteriales</taxon>
        <taxon>Weeksellaceae</taxon>
        <taxon>Chryseobacterium group</taxon>
        <taxon>Chryseobacterium</taxon>
    </lineage>
</organism>
<accession>A0A1N7NXL5</accession>
<dbReference type="STRING" id="373672.SAMN05421785_105194"/>
<name>A0A1N7NXL5_9FLAO</name>
<dbReference type="AlphaFoldDB" id="A0A1N7NXL5"/>